<dbReference type="Proteomes" id="UP001161160">
    <property type="component" value="Unassembled WGS sequence"/>
</dbReference>
<dbReference type="InterPro" id="IPR037914">
    <property type="entry name" value="SpoVT-AbrB_sf"/>
</dbReference>
<organism evidence="2 3">
    <name type="scientific">Polynucleobacter sphagniphilus</name>
    <dbReference type="NCBI Taxonomy" id="1743169"/>
    <lineage>
        <taxon>Bacteria</taxon>
        <taxon>Pseudomonadati</taxon>
        <taxon>Pseudomonadota</taxon>
        <taxon>Betaproteobacteria</taxon>
        <taxon>Burkholderiales</taxon>
        <taxon>Burkholderiaceae</taxon>
        <taxon>Polynucleobacter</taxon>
    </lineage>
</organism>
<evidence type="ECO:0000313" key="2">
    <source>
        <dbReference type="EMBL" id="MDH6504560.1"/>
    </source>
</evidence>
<comment type="caution">
    <text evidence="2">The sequence shown here is derived from an EMBL/GenBank/DDBJ whole genome shotgun (WGS) entry which is preliminary data.</text>
</comment>
<accession>A0AA43MA59</accession>
<dbReference type="GeneID" id="83594985"/>
<protein>
    <submittedName>
        <fullName evidence="2">Antitoxin VapB</fullName>
    </submittedName>
</protein>
<dbReference type="RefSeq" id="WP_076024055.1">
    <property type="nucleotide sequence ID" value="NZ_JARXVV010000001.1"/>
</dbReference>
<keyword evidence="3" id="KW-1185">Reference proteome</keyword>
<evidence type="ECO:0000313" key="3">
    <source>
        <dbReference type="Proteomes" id="UP001161160"/>
    </source>
</evidence>
<dbReference type="Pfam" id="PF04014">
    <property type="entry name" value="MazE_antitoxin"/>
    <property type="match status" value="1"/>
</dbReference>
<dbReference type="InterPro" id="IPR007159">
    <property type="entry name" value="SpoVT-AbrB_dom"/>
</dbReference>
<dbReference type="AlphaFoldDB" id="A0AA43MA59"/>
<dbReference type="GO" id="GO:0003677">
    <property type="term" value="F:DNA binding"/>
    <property type="evidence" value="ECO:0007669"/>
    <property type="project" value="InterPro"/>
</dbReference>
<name>A0AA43MA59_9BURK</name>
<feature type="domain" description="SpoVT-AbrB" evidence="1">
    <location>
        <begin position="6"/>
        <end position="43"/>
    </location>
</feature>
<dbReference type="EMBL" id="JARXYA010000010">
    <property type="protein sequence ID" value="MDH6504560.1"/>
    <property type="molecule type" value="Genomic_DNA"/>
</dbReference>
<sequence length="77" mass="8346">MDTAQVFKTGRSQAVRLPKEYRFTDSEVTVQHFGGGVLLLPKNGLFAAISASLAGFEAGLQLTRDQPEQQERVGIAP</sequence>
<dbReference type="SUPFAM" id="SSF89447">
    <property type="entry name" value="AbrB/MazE/MraZ-like"/>
    <property type="match status" value="1"/>
</dbReference>
<evidence type="ECO:0000259" key="1">
    <source>
        <dbReference type="Pfam" id="PF04014"/>
    </source>
</evidence>
<proteinExistence type="predicted"/>
<reference evidence="2" key="1">
    <citation type="submission" date="2023-04" db="EMBL/GenBank/DDBJ databases">
        <title>Genome Encyclopedia of Bacteria and Archaea VI: Functional Genomics of Type Strains.</title>
        <authorList>
            <person name="Whitman W."/>
        </authorList>
    </citation>
    <scope>NUCLEOTIDE SEQUENCE</scope>
    <source>
        <strain evidence="2">Enz.4-51</strain>
    </source>
</reference>
<gene>
    <name evidence="2" type="ORF">M2127_001886</name>
</gene>
<dbReference type="Gene3D" id="2.10.260.10">
    <property type="match status" value="1"/>
</dbReference>